<accession>A0ABQ7Y5K8</accession>
<proteinExistence type="predicted"/>
<keyword evidence="2" id="KW-1185">Reference proteome</keyword>
<evidence type="ECO:0000313" key="2">
    <source>
        <dbReference type="Proteomes" id="UP000824890"/>
    </source>
</evidence>
<comment type="caution">
    <text evidence="1">The sequence shown here is derived from an EMBL/GenBank/DDBJ whole genome shotgun (WGS) entry which is preliminary data.</text>
</comment>
<dbReference type="SUPFAM" id="SSF48208">
    <property type="entry name" value="Six-hairpin glycosidases"/>
    <property type="match status" value="1"/>
</dbReference>
<dbReference type="Proteomes" id="UP000824890">
    <property type="component" value="Unassembled WGS sequence"/>
</dbReference>
<dbReference type="InterPro" id="IPR012341">
    <property type="entry name" value="6hp_glycosidase-like_sf"/>
</dbReference>
<name>A0ABQ7Y5K8_BRANA</name>
<gene>
    <name evidence="1" type="ORF">HID58_080678</name>
</gene>
<reference evidence="1 2" key="1">
    <citation type="submission" date="2021-05" db="EMBL/GenBank/DDBJ databases">
        <title>Genome Assembly of Synthetic Allotetraploid Brassica napus Reveals Homoeologous Exchanges between Subgenomes.</title>
        <authorList>
            <person name="Davis J.T."/>
        </authorList>
    </citation>
    <scope>NUCLEOTIDE SEQUENCE [LARGE SCALE GENOMIC DNA]</scope>
    <source>
        <strain evidence="2">cv. Da-Ae</strain>
        <tissue evidence="1">Seedling</tissue>
    </source>
</reference>
<organism evidence="1 2">
    <name type="scientific">Brassica napus</name>
    <name type="common">Rape</name>
    <dbReference type="NCBI Taxonomy" id="3708"/>
    <lineage>
        <taxon>Eukaryota</taxon>
        <taxon>Viridiplantae</taxon>
        <taxon>Streptophyta</taxon>
        <taxon>Embryophyta</taxon>
        <taxon>Tracheophyta</taxon>
        <taxon>Spermatophyta</taxon>
        <taxon>Magnoliopsida</taxon>
        <taxon>eudicotyledons</taxon>
        <taxon>Gunneridae</taxon>
        <taxon>Pentapetalae</taxon>
        <taxon>rosids</taxon>
        <taxon>malvids</taxon>
        <taxon>Brassicales</taxon>
        <taxon>Brassicaceae</taxon>
        <taxon>Brassiceae</taxon>
        <taxon>Brassica</taxon>
    </lineage>
</organism>
<dbReference type="InterPro" id="IPR008928">
    <property type="entry name" value="6-hairpin_glycosidase_sf"/>
</dbReference>
<sequence>MDAAVSAATSTEVAAETAASMASKYLVFKDSDPHDSAFLKNAKHLVWERATMAALSPQKLKISVVFSAGQALGTLSLMDHFCITCS</sequence>
<dbReference type="Gene3D" id="1.50.10.10">
    <property type="match status" value="1"/>
</dbReference>
<protein>
    <submittedName>
        <fullName evidence="1">Uncharacterized protein</fullName>
    </submittedName>
</protein>
<evidence type="ECO:0000313" key="1">
    <source>
        <dbReference type="EMBL" id="KAH0863467.1"/>
    </source>
</evidence>
<dbReference type="EMBL" id="JAGKQM010000018">
    <property type="protein sequence ID" value="KAH0863467.1"/>
    <property type="molecule type" value="Genomic_DNA"/>
</dbReference>